<dbReference type="Proteomes" id="UP000189733">
    <property type="component" value="Unassembled WGS sequence"/>
</dbReference>
<dbReference type="InterPro" id="IPR025944">
    <property type="entry name" value="Sigma_54_int_dom_CS"/>
</dbReference>
<dbReference type="Pfam" id="PF02954">
    <property type="entry name" value="HTH_8"/>
    <property type="match status" value="1"/>
</dbReference>
<dbReference type="GO" id="GO:0043565">
    <property type="term" value="F:sequence-specific DNA binding"/>
    <property type="evidence" value="ECO:0007669"/>
    <property type="project" value="InterPro"/>
</dbReference>
<dbReference type="STRING" id="1121442.SAMN02745702_00774"/>
<dbReference type="PANTHER" id="PTHR32071:SF74">
    <property type="entry name" value="TRANSCRIPTIONAL ACTIVATOR ROCR"/>
    <property type="match status" value="1"/>
</dbReference>
<dbReference type="FunFam" id="3.40.50.300:FF:000006">
    <property type="entry name" value="DNA-binding transcriptional regulator NtrC"/>
    <property type="match status" value="1"/>
</dbReference>
<feature type="domain" description="Sigma-54 factor interaction" evidence="6">
    <location>
        <begin position="162"/>
        <end position="390"/>
    </location>
</feature>
<evidence type="ECO:0000313" key="8">
    <source>
        <dbReference type="Proteomes" id="UP000189733"/>
    </source>
</evidence>
<dbReference type="AlphaFoldDB" id="A0A1T4VRP7"/>
<dbReference type="InterPro" id="IPR003593">
    <property type="entry name" value="AAA+_ATPase"/>
</dbReference>
<dbReference type="PROSITE" id="PS50045">
    <property type="entry name" value="SIGMA54_INTERACT_4"/>
    <property type="match status" value="1"/>
</dbReference>
<dbReference type="PROSITE" id="PS00688">
    <property type="entry name" value="SIGMA54_INTERACT_3"/>
    <property type="match status" value="1"/>
</dbReference>
<dbReference type="Gene3D" id="1.10.8.60">
    <property type="match status" value="1"/>
</dbReference>
<dbReference type="PRINTS" id="PR01590">
    <property type="entry name" value="HTHFIS"/>
</dbReference>
<dbReference type="CDD" id="cd00009">
    <property type="entry name" value="AAA"/>
    <property type="match status" value="1"/>
</dbReference>
<organism evidence="7 8">
    <name type="scientific">Desulfobaculum bizertense DSM 18034</name>
    <dbReference type="NCBI Taxonomy" id="1121442"/>
    <lineage>
        <taxon>Bacteria</taxon>
        <taxon>Pseudomonadati</taxon>
        <taxon>Thermodesulfobacteriota</taxon>
        <taxon>Desulfovibrionia</taxon>
        <taxon>Desulfovibrionales</taxon>
        <taxon>Desulfovibrionaceae</taxon>
        <taxon>Desulfobaculum</taxon>
    </lineage>
</organism>
<evidence type="ECO:0000256" key="3">
    <source>
        <dbReference type="ARBA" id="ARBA00023015"/>
    </source>
</evidence>
<dbReference type="Gene3D" id="3.40.50.300">
    <property type="entry name" value="P-loop containing nucleotide triphosphate hydrolases"/>
    <property type="match status" value="1"/>
</dbReference>
<dbReference type="InterPro" id="IPR027417">
    <property type="entry name" value="P-loop_NTPase"/>
</dbReference>
<protein>
    <submittedName>
        <fullName evidence="7">Arginine utilization regulatory protein</fullName>
    </submittedName>
</protein>
<dbReference type="InterPro" id="IPR058031">
    <property type="entry name" value="AAA_lid_NorR"/>
</dbReference>
<keyword evidence="1" id="KW-0547">Nucleotide-binding</keyword>
<proteinExistence type="predicted"/>
<keyword evidence="5" id="KW-0804">Transcription</keyword>
<dbReference type="GO" id="GO:0005524">
    <property type="term" value="F:ATP binding"/>
    <property type="evidence" value="ECO:0007669"/>
    <property type="project" value="UniProtKB-KW"/>
</dbReference>
<dbReference type="GO" id="GO:0006355">
    <property type="term" value="P:regulation of DNA-templated transcription"/>
    <property type="evidence" value="ECO:0007669"/>
    <property type="project" value="InterPro"/>
</dbReference>
<evidence type="ECO:0000256" key="1">
    <source>
        <dbReference type="ARBA" id="ARBA00022741"/>
    </source>
</evidence>
<dbReference type="EMBL" id="FUYA01000002">
    <property type="protein sequence ID" value="SKA67171.1"/>
    <property type="molecule type" value="Genomic_DNA"/>
</dbReference>
<gene>
    <name evidence="7" type="ORF">SAMN02745702_00774</name>
</gene>
<keyword evidence="2" id="KW-0067">ATP-binding</keyword>
<dbReference type="Gene3D" id="3.30.450.20">
    <property type="entry name" value="PAS domain"/>
    <property type="match status" value="1"/>
</dbReference>
<dbReference type="InterPro" id="IPR009057">
    <property type="entry name" value="Homeodomain-like_sf"/>
</dbReference>
<dbReference type="InterPro" id="IPR002197">
    <property type="entry name" value="HTH_Fis"/>
</dbReference>
<dbReference type="InterPro" id="IPR025662">
    <property type="entry name" value="Sigma_54_int_dom_ATP-bd_1"/>
</dbReference>
<evidence type="ECO:0000313" key="7">
    <source>
        <dbReference type="EMBL" id="SKA67171.1"/>
    </source>
</evidence>
<dbReference type="PANTHER" id="PTHR32071">
    <property type="entry name" value="TRANSCRIPTIONAL REGULATORY PROTEIN"/>
    <property type="match status" value="1"/>
</dbReference>
<dbReference type="SMART" id="SM00382">
    <property type="entry name" value="AAA"/>
    <property type="match status" value="1"/>
</dbReference>
<dbReference type="InterPro" id="IPR002078">
    <property type="entry name" value="Sigma_54_int"/>
</dbReference>
<dbReference type="PROSITE" id="PS00675">
    <property type="entry name" value="SIGMA54_INTERACT_1"/>
    <property type="match status" value="1"/>
</dbReference>
<dbReference type="Pfam" id="PF00158">
    <property type="entry name" value="Sigma54_activat"/>
    <property type="match status" value="1"/>
</dbReference>
<evidence type="ECO:0000256" key="2">
    <source>
        <dbReference type="ARBA" id="ARBA00022840"/>
    </source>
</evidence>
<accession>A0A1T4VRP7</accession>
<dbReference type="SUPFAM" id="SSF46689">
    <property type="entry name" value="Homeodomain-like"/>
    <property type="match status" value="1"/>
</dbReference>
<sequence length="502" mass="56230">MYFDLKKFANVTRESVLTPEMKAIWDDMGIGVAVVDAQGICEYMNPIQQRVDGFSRIPVKGQHITSLYVPHELECIPTIECLQKSIPLLKKSYFYKTSNNYLASTVSDFFPLFKHGKKDGVIAFTIWTGTTSLVNSRKSSAKTVRGKAAKPQQYKYYTFESLVGEDKELLEVIHEARTAARTSSPVMIWGESGTGKELFAQAIHAESTRRNMPFVAVNCAAIPENLLEGILFGTTKGAYTDAADKPGLFEEADGGTLLLDELNSMPLGLQAKLLRVLQEKRVRRLGSHSEIPVNVCVVSILNEAPLDAVRNGILRRDLFYRLAVVGIAVPALRERKGDIQLLAKTFIEHSELRQASGDVEISEDVLQMFADYAWPGNIRELRHVIEGSLVLLGEGKCIDQDCLPRHFRDAWEQGLVNSLEQEHRAAQEDEMRSGAQRYYDYRGVKKSSVIPLKSCVQEYETQCIRNVLRVTGGNVAKAARIFEITAAGLRYKMKQLDITEED</sequence>
<evidence type="ECO:0000259" key="6">
    <source>
        <dbReference type="PROSITE" id="PS50045"/>
    </source>
</evidence>
<dbReference type="InterPro" id="IPR025943">
    <property type="entry name" value="Sigma_54_int_dom_ATP-bd_2"/>
</dbReference>
<evidence type="ECO:0000256" key="5">
    <source>
        <dbReference type="ARBA" id="ARBA00023163"/>
    </source>
</evidence>
<dbReference type="PROSITE" id="PS00676">
    <property type="entry name" value="SIGMA54_INTERACT_2"/>
    <property type="match status" value="1"/>
</dbReference>
<keyword evidence="3" id="KW-0805">Transcription regulation</keyword>
<evidence type="ECO:0000256" key="4">
    <source>
        <dbReference type="ARBA" id="ARBA00023125"/>
    </source>
</evidence>
<dbReference type="Pfam" id="PF25601">
    <property type="entry name" value="AAA_lid_14"/>
    <property type="match status" value="1"/>
</dbReference>
<keyword evidence="4" id="KW-0238">DNA-binding</keyword>
<dbReference type="SUPFAM" id="SSF52540">
    <property type="entry name" value="P-loop containing nucleoside triphosphate hydrolases"/>
    <property type="match status" value="1"/>
</dbReference>
<name>A0A1T4VRP7_9BACT</name>
<keyword evidence="8" id="KW-1185">Reference proteome</keyword>
<dbReference type="Gene3D" id="1.10.10.60">
    <property type="entry name" value="Homeodomain-like"/>
    <property type="match status" value="1"/>
</dbReference>
<dbReference type="InterPro" id="IPR035965">
    <property type="entry name" value="PAS-like_dom_sf"/>
</dbReference>
<dbReference type="SUPFAM" id="SSF55785">
    <property type="entry name" value="PYP-like sensor domain (PAS domain)"/>
    <property type="match status" value="1"/>
</dbReference>
<reference evidence="7 8" key="1">
    <citation type="submission" date="2017-02" db="EMBL/GenBank/DDBJ databases">
        <authorList>
            <person name="Peterson S.W."/>
        </authorList>
    </citation>
    <scope>NUCLEOTIDE SEQUENCE [LARGE SCALE GENOMIC DNA]</scope>
    <source>
        <strain evidence="7 8">DSM 18034</strain>
    </source>
</reference>